<comment type="caution">
    <text evidence="1">The sequence shown here is derived from an EMBL/GenBank/DDBJ whole genome shotgun (WGS) entry which is preliminary data.</text>
</comment>
<dbReference type="PANTHER" id="PTHR47331">
    <property type="entry name" value="PHD-TYPE DOMAIN-CONTAINING PROTEIN"/>
    <property type="match status" value="1"/>
</dbReference>
<dbReference type="InterPro" id="IPR008042">
    <property type="entry name" value="Retrotrans_Pao"/>
</dbReference>
<dbReference type="EMBL" id="BMAW01063690">
    <property type="protein sequence ID" value="GFT41440.1"/>
    <property type="molecule type" value="Genomic_DNA"/>
</dbReference>
<dbReference type="AlphaFoldDB" id="A0A8X6P056"/>
<dbReference type="Pfam" id="PF05380">
    <property type="entry name" value="Peptidase_A17"/>
    <property type="match status" value="1"/>
</dbReference>
<name>A0A8X6P056_NEPPI</name>
<proteinExistence type="predicted"/>
<dbReference type="PANTHER" id="PTHR47331:SF1">
    <property type="entry name" value="GAG-LIKE PROTEIN"/>
    <property type="match status" value="1"/>
</dbReference>
<feature type="non-terminal residue" evidence="1">
    <location>
        <position position="1"/>
    </location>
</feature>
<organism evidence="1 2">
    <name type="scientific">Nephila pilipes</name>
    <name type="common">Giant wood spider</name>
    <name type="synonym">Nephila maculata</name>
    <dbReference type="NCBI Taxonomy" id="299642"/>
    <lineage>
        <taxon>Eukaryota</taxon>
        <taxon>Metazoa</taxon>
        <taxon>Ecdysozoa</taxon>
        <taxon>Arthropoda</taxon>
        <taxon>Chelicerata</taxon>
        <taxon>Arachnida</taxon>
        <taxon>Araneae</taxon>
        <taxon>Araneomorphae</taxon>
        <taxon>Entelegynae</taxon>
        <taxon>Araneoidea</taxon>
        <taxon>Nephilidae</taxon>
        <taxon>Nephila</taxon>
    </lineage>
</organism>
<evidence type="ECO:0000313" key="2">
    <source>
        <dbReference type="Proteomes" id="UP000887013"/>
    </source>
</evidence>
<evidence type="ECO:0000313" key="1">
    <source>
        <dbReference type="EMBL" id="GFT41440.1"/>
    </source>
</evidence>
<dbReference type="Proteomes" id="UP000887013">
    <property type="component" value="Unassembled WGS sequence"/>
</dbReference>
<gene>
    <name evidence="1" type="primary">AVEN_253075_1</name>
    <name evidence="1" type="ORF">NPIL_70861</name>
</gene>
<keyword evidence="2" id="KW-1185">Reference proteome</keyword>
<dbReference type="OrthoDB" id="6434576at2759"/>
<accession>A0A8X6P056</accession>
<sequence>RCFSPVISGQQNLSIHTFCDASQFAYAAAVFVRIEYSGVVHVNLLAAKSRVAPVKTVTIPRLELLAATVGARLCRSVLNPFQWDNVKQHYWSDSTTVLSCIQQEELWPIFVNNRVQEVRELTDPISWKHLPGVHNPADLPSRGCSAYQLLCSRWWEGSKWLLQTEENWPVTKPVFDEPLILKEKRKTGSTSKNLPVVCSLNHCENNKNNGETNNEDSDWYYYYFSSYDRMLRMTAWMKRFIFNCRNSDSRVTGELSYTEIK</sequence>
<reference evidence="1" key="1">
    <citation type="submission" date="2020-08" db="EMBL/GenBank/DDBJ databases">
        <title>Multicomponent nature underlies the extraordinary mechanical properties of spider dragline silk.</title>
        <authorList>
            <person name="Kono N."/>
            <person name="Nakamura H."/>
            <person name="Mori M."/>
            <person name="Yoshida Y."/>
            <person name="Ohtoshi R."/>
            <person name="Malay A.D."/>
            <person name="Moran D.A.P."/>
            <person name="Tomita M."/>
            <person name="Numata K."/>
            <person name="Arakawa K."/>
        </authorList>
    </citation>
    <scope>NUCLEOTIDE SEQUENCE</scope>
</reference>
<protein>
    <submittedName>
        <fullName evidence="1">Uncharacterized protein</fullName>
    </submittedName>
</protein>